<dbReference type="PROSITE" id="PS51005">
    <property type="entry name" value="NAC"/>
    <property type="match status" value="1"/>
</dbReference>
<evidence type="ECO:0000256" key="2">
    <source>
        <dbReference type="ARBA" id="ARBA00004167"/>
    </source>
</evidence>
<evidence type="ECO:0000256" key="6">
    <source>
        <dbReference type="ARBA" id="ARBA00023125"/>
    </source>
</evidence>
<gene>
    <name evidence="15" type="ORF">RchiOBHm_Chr7g0187871</name>
</gene>
<organism evidence="15 16">
    <name type="scientific">Rosa chinensis</name>
    <name type="common">China rose</name>
    <dbReference type="NCBI Taxonomy" id="74649"/>
    <lineage>
        <taxon>Eukaryota</taxon>
        <taxon>Viridiplantae</taxon>
        <taxon>Streptophyta</taxon>
        <taxon>Embryophyta</taxon>
        <taxon>Tracheophyta</taxon>
        <taxon>Spermatophyta</taxon>
        <taxon>Magnoliopsida</taxon>
        <taxon>eudicotyledons</taxon>
        <taxon>Gunneridae</taxon>
        <taxon>Pentapetalae</taxon>
        <taxon>rosids</taxon>
        <taxon>fabids</taxon>
        <taxon>Rosales</taxon>
        <taxon>Rosaceae</taxon>
        <taxon>Rosoideae</taxon>
        <taxon>Rosoideae incertae sedis</taxon>
        <taxon>Rosa</taxon>
    </lineage>
</organism>
<evidence type="ECO:0000256" key="7">
    <source>
        <dbReference type="ARBA" id="ARBA00023136"/>
    </source>
</evidence>
<evidence type="ECO:0000259" key="13">
    <source>
        <dbReference type="PROSITE" id="PS50141"/>
    </source>
</evidence>
<dbReference type="GO" id="GO:0016020">
    <property type="term" value="C:membrane"/>
    <property type="evidence" value="ECO:0007669"/>
    <property type="project" value="UniProtKB-SubCell"/>
</dbReference>
<dbReference type="EMBL" id="PDCK01000045">
    <property type="protein sequence ID" value="PRQ16774.1"/>
    <property type="molecule type" value="Genomic_DNA"/>
</dbReference>
<dbReference type="GO" id="GO:0005634">
    <property type="term" value="C:nucleus"/>
    <property type="evidence" value="ECO:0007669"/>
    <property type="project" value="UniProtKB-SubCell"/>
</dbReference>
<dbReference type="OMA" id="CIGMKKT"/>
<dbReference type="STRING" id="74649.A0A2P6P4B3"/>
<feature type="compositionally biased region" description="Polar residues" evidence="11">
    <location>
        <begin position="426"/>
        <end position="439"/>
    </location>
</feature>
<keyword evidence="16" id="KW-1185">Reference proteome</keyword>
<accession>A0A2P6P4B3</accession>
<evidence type="ECO:0000256" key="11">
    <source>
        <dbReference type="SAM" id="MobiDB-lite"/>
    </source>
</evidence>
<feature type="transmembrane region" description="Helical" evidence="12">
    <location>
        <begin position="684"/>
        <end position="711"/>
    </location>
</feature>
<feature type="compositionally biased region" description="Basic and acidic residues" evidence="11">
    <location>
        <begin position="440"/>
        <end position="451"/>
    </location>
</feature>
<comment type="subcellular location">
    <subcellularLocation>
        <location evidence="2">Membrane</location>
        <topology evidence="2">Single-pass membrane protein</topology>
    </subcellularLocation>
    <subcellularLocation>
        <location evidence="1">Nucleus</location>
    </subcellularLocation>
</comment>
<dbReference type="Pfam" id="PF02365">
    <property type="entry name" value="NAM"/>
    <property type="match status" value="1"/>
</dbReference>
<dbReference type="GO" id="GO:0003723">
    <property type="term" value="F:RNA binding"/>
    <property type="evidence" value="ECO:0007669"/>
    <property type="project" value="InterPro"/>
</dbReference>
<evidence type="ECO:0000256" key="10">
    <source>
        <dbReference type="ARBA" id="ARBA00023242"/>
    </source>
</evidence>
<comment type="caution">
    <text evidence="15">The sequence shown here is derived from an EMBL/GenBank/DDBJ whole genome shotgun (WGS) entry which is preliminary data.</text>
</comment>
<feature type="domain" description="A to I editase" evidence="13">
    <location>
        <begin position="323"/>
        <end position="449"/>
    </location>
</feature>
<reference evidence="15 16" key="1">
    <citation type="journal article" date="2018" name="Nat. Genet.">
        <title>The Rosa genome provides new insights in the design of modern roses.</title>
        <authorList>
            <person name="Bendahmane M."/>
        </authorList>
    </citation>
    <scope>NUCLEOTIDE SEQUENCE [LARGE SCALE GENOMIC DNA]</scope>
    <source>
        <strain evidence="16">cv. Old Blush</strain>
    </source>
</reference>
<dbReference type="InterPro" id="IPR002466">
    <property type="entry name" value="A_deamin"/>
</dbReference>
<dbReference type="FunFam" id="2.170.150.80:FF:000002">
    <property type="entry name" value="Nac domain-containing protein 86"/>
    <property type="match status" value="1"/>
</dbReference>
<keyword evidence="3 12" id="KW-0812">Transmembrane</keyword>
<name>A0A2P6P4B3_ROSCH</name>
<dbReference type="InterPro" id="IPR036093">
    <property type="entry name" value="NAC_dom_sf"/>
</dbReference>
<keyword evidence="8" id="KW-0010">Activator</keyword>
<dbReference type="InterPro" id="IPR003441">
    <property type="entry name" value="NAC-dom"/>
</dbReference>
<keyword evidence="7 12" id="KW-0472">Membrane</keyword>
<evidence type="ECO:0000256" key="12">
    <source>
        <dbReference type="SAM" id="Phobius"/>
    </source>
</evidence>
<keyword evidence="9" id="KW-0804">Transcription</keyword>
<dbReference type="GO" id="GO:0004000">
    <property type="term" value="F:adenosine deaminase activity"/>
    <property type="evidence" value="ECO:0007669"/>
    <property type="project" value="InterPro"/>
</dbReference>
<evidence type="ECO:0000259" key="14">
    <source>
        <dbReference type="PROSITE" id="PS51005"/>
    </source>
</evidence>
<keyword evidence="5" id="KW-0805">Transcription regulation</keyword>
<evidence type="ECO:0000313" key="16">
    <source>
        <dbReference type="Proteomes" id="UP000238479"/>
    </source>
</evidence>
<dbReference type="AlphaFoldDB" id="A0A2P6P4B3"/>
<protein>
    <submittedName>
        <fullName evidence="15">Putative transcription factor NAM family</fullName>
    </submittedName>
</protein>
<evidence type="ECO:0000256" key="1">
    <source>
        <dbReference type="ARBA" id="ARBA00004123"/>
    </source>
</evidence>
<dbReference type="Gramene" id="PRQ16774">
    <property type="protein sequence ID" value="PRQ16774"/>
    <property type="gene ID" value="RchiOBHm_Chr7g0187871"/>
</dbReference>
<evidence type="ECO:0000256" key="5">
    <source>
        <dbReference type="ARBA" id="ARBA00023015"/>
    </source>
</evidence>
<feature type="region of interest" description="Disordered" evidence="11">
    <location>
        <begin position="426"/>
        <end position="451"/>
    </location>
</feature>
<keyword evidence="10" id="KW-0539">Nucleus</keyword>
<dbReference type="GO" id="GO:0006355">
    <property type="term" value="P:regulation of DNA-templated transcription"/>
    <property type="evidence" value="ECO:0007669"/>
    <property type="project" value="InterPro"/>
</dbReference>
<evidence type="ECO:0000256" key="4">
    <source>
        <dbReference type="ARBA" id="ARBA00022989"/>
    </source>
</evidence>
<feature type="compositionally biased region" description="Polar residues" evidence="11">
    <location>
        <begin position="573"/>
        <end position="583"/>
    </location>
</feature>
<dbReference type="Gene3D" id="2.170.150.80">
    <property type="entry name" value="NAC domain"/>
    <property type="match status" value="1"/>
</dbReference>
<dbReference type="SUPFAM" id="SSF101941">
    <property type="entry name" value="NAC domain"/>
    <property type="match status" value="1"/>
</dbReference>
<evidence type="ECO:0000256" key="8">
    <source>
        <dbReference type="ARBA" id="ARBA00023159"/>
    </source>
</evidence>
<dbReference type="GO" id="GO:0006396">
    <property type="term" value="P:RNA processing"/>
    <property type="evidence" value="ECO:0007669"/>
    <property type="project" value="InterPro"/>
</dbReference>
<feature type="compositionally biased region" description="Polar residues" evidence="11">
    <location>
        <begin position="544"/>
        <end position="565"/>
    </location>
</feature>
<dbReference type="PROSITE" id="PS50141">
    <property type="entry name" value="A_DEAMIN_EDITASE"/>
    <property type="match status" value="1"/>
</dbReference>
<proteinExistence type="predicted"/>
<evidence type="ECO:0000256" key="9">
    <source>
        <dbReference type="ARBA" id="ARBA00023163"/>
    </source>
</evidence>
<feature type="compositionally biased region" description="Low complexity" evidence="11">
    <location>
        <begin position="186"/>
        <end position="197"/>
    </location>
</feature>
<evidence type="ECO:0000256" key="3">
    <source>
        <dbReference type="ARBA" id="ARBA00022692"/>
    </source>
</evidence>
<feature type="region of interest" description="Disordered" evidence="11">
    <location>
        <begin position="542"/>
        <end position="598"/>
    </location>
</feature>
<dbReference type="PANTHER" id="PTHR31744:SF216">
    <property type="entry name" value="NAC TRANSCRIPTION FACTOR"/>
    <property type="match status" value="1"/>
</dbReference>
<dbReference type="GO" id="GO:0000976">
    <property type="term" value="F:transcription cis-regulatory region binding"/>
    <property type="evidence" value="ECO:0007669"/>
    <property type="project" value="UniProtKB-ARBA"/>
</dbReference>
<sequence>MAVLSMESLPLGFRFRPTDEELINHYLRLKINGRHSEVQVIPEIDVCKREPWDLPKLSMIKSDDQEWFFFCPRDRKYPNGHRSNRATDAGYWKATGKDRTIKSRQFKSATNNTGLVGMKKTLVFYRGRAPKGERTSWIMHEYRPTQKELDGTAPGQCAFVLCRLFHKPEEKSEVLKYDEVDQPGLSPTTSPDETSSDIVQESATPDMKGGKESEGISSWNDSFDHMTPDTLTVPPNDSYMASDVEVYGPEDTIFPGHYHLPGEVGFYDPNEPTIDCKIFSPFNAELDYVGSPLEFGNYNNGSHFLDGTCEQDVYLPEVFDEFGNKQYESSCEDSTSQKNLVGVSEAYLSDHSFMLQAIPPENLSLNASWGYADTKMTERYLDMRARGLSNEQFDTSYQAEAPASIYDHKPRMENIGYPGNSYADSAVSNNLDESTNWKNGDNHSSDQVDRPRIMIRSRLPQERPNSNFLNQGEACRRIRLAVLSNHSKEEDEGHSIITEARETVQESLTSDEREEVHAINDEEEVTSRDYSANNDSHLVGKTGISCNTRQPPEASNSDKPVTQGTAPRRNDLAMTSSPGSVADSNVRDTKHGQEDEVESSIIEACEAIEKTPNLNKQEVECHPLKLDASRKIAEEPSTTLIDEKKKTTEEVATKIRSRTGGNDNSLHSSHIGTSVRSKAAASKYHGLIIFIISVGIPLVLTMFIAFSGIWISH</sequence>
<keyword evidence="4 12" id="KW-1133">Transmembrane helix</keyword>
<dbReference type="Proteomes" id="UP000238479">
    <property type="component" value="Chromosome 7"/>
</dbReference>
<feature type="domain" description="NAC" evidence="14">
    <location>
        <begin position="9"/>
        <end position="167"/>
    </location>
</feature>
<dbReference type="PANTHER" id="PTHR31744">
    <property type="entry name" value="PROTEIN CUP-SHAPED COTYLEDON 2-RELATED"/>
    <property type="match status" value="1"/>
</dbReference>
<keyword evidence="6" id="KW-0238">DNA-binding</keyword>
<feature type="compositionally biased region" description="Basic and acidic residues" evidence="11">
    <location>
        <begin position="585"/>
        <end position="594"/>
    </location>
</feature>
<feature type="region of interest" description="Disordered" evidence="11">
    <location>
        <begin position="174"/>
        <end position="231"/>
    </location>
</feature>
<evidence type="ECO:0000313" key="15">
    <source>
        <dbReference type="EMBL" id="PRQ16774.1"/>
    </source>
</evidence>